<sequence>MHLRDLAPLQPCLHVIRPSPLVWDGREHTQEVRLVVFLASIRRALTRFSSQRPLPASPHGSETQARPVSAWTAQVRRHALARPPCILTLLLAIHTNATPPPPQAHPPSTRGLQAVDIGGPAPVQLLWEAYERGAPPRHHRRCCGDRYVLASFQFHVEAHRALENAHDGRAVLFSSPALSSVGLSLGSVQHPLIRIPSHGTRTSTLQRGARNRQRRRARNSGRQAFPRWTSAGAALAGTPQCPGPASCTRRDDLVVALTFRLRIPREAGPCAPPTC</sequence>
<reference evidence="1" key="2">
    <citation type="journal article" date="2022" name="New Phytol.">
        <title>Evolutionary transition to the ectomycorrhizal habit in the genomes of a hyperdiverse lineage of mushroom-forming fungi.</title>
        <authorList>
            <person name="Looney B."/>
            <person name="Miyauchi S."/>
            <person name="Morin E."/>
            <person name="Drula E."/>
            <person name="Courty P.E."/>
            <person name="Kohler A."/>
            <person name="Kuo A."/>
            <person name="LaButti K."/>
            <person name="Pangilinan J."/>
            <person name="Lipzen A."/>
            <person name="Riley R."/>
            <person name="Andreopoulos W."/>
            <person name="He G."/>
            <person name="Johnson J."/>
            <person name="Nolan M."/>
            <person name="Tritt A."/>
            <person name="Barry K.W."/>
            <person name="Grigoriev I.V."/>
            <person name="Nagy L.G."/>
            <person name="Hibbett D."/>
            <person name="Henrissat B."/>
            <person name="Matheny P.B."/>
            <person name="Labbe J."/>
            <person name="Martin F.M."/>
        </authorList>
    </citation>
    <scope>NUCLEOTIDE SEQUENCE</scope>
    <source>
        <strain evidence="1">FP105234-sp</strain>
    </source>
</reference>
<name>A0ACB8R401_9AGAM</name>
<proteinExistence type="predicted"/>
<dbReference type="EMBL" id="MU276454">
    <property type="protein sequence ID" value="KAI0038612.1"/>
    <property type="molecule type" value="Genomic_DNA"/>
</dbReference>
<protein>
    <submittedName>
        <fullName evidence="1">Uncharacterized protein</fullName>
    </submittedName>
</protein>
<comment type="caution">
    <text evidence="1">The sequence shown here is derived from an EMBL/GenBank/DDBJ whole genome shotgun (WGS) entry which is preliminary data.</text>
</comment>
<accession>A0ACB8R401</accession>
<gene>
    <name evidence="1" type="ORF">FA95DRAFT_1194730</name>
</gene>
<reference evidence="1" key="1">
    <citation type="submission" date="2021-02" db="EMBL/GenBank/DDBJ databases">
        <authorList>
            <consortium name="DOE Joint Genome Institute"/>
            <person name="Ahrendt S."/>
            <person name="Looney B.P."/>
            <person name="Miyauchi S."/>
            <person name="Morin E."/>
            <person name="Drula E."/>
            <person name="Courty P.E."/>
            <person name="Chicoki N."/>
            <person name="Fauchery L."/>
            <person name="Kohler A."/>
            <person name="Kuo A."/>
            <person name="Labutti K."/>
            <person name="Pangilinan J."/>
            <person name="Lipzen A."/>
            <person name="Riley R."/>
            <person name="Andreopoulos W."/>
            <person name="He G."/>
            <person name="Johnson J."/>
            <person name="Barry K.W."/>
            <person name="Grigoriev I.V."/>
            <person name="Nagy L."/>
            <person name="Hibbett D."/>
            <person name="Henrissat B."/>
            <person name="Matheny P.B."/>
            <person name="Labbe J."/>
            <person name="Martin F."/>
        </authorList>
    </citation>
    <scope>NUCLEOTIDE SEQUENCE</scope>
    <source>
        <strain evidence="1">FP105234-sp</strain>
    </source>
</reference>
<organism evidence="1 2">
    <name type="scientific">Auriscalpium vulgare</name>
    <dbReference type="NCBI Taxonomy" id="40419"/>
    <lineage>
        <taxon>Eukaryota</taxon>
        <taxon>Fungi</taxon>
        <taxon>Dikarya</taxon>
        <taxon>Basidiomycota</taxon>
        <taxon>Agaricomycotina</taxon>
        <taxon>Agaricomycetes</taxon>
        <taxon>Russulales</taxon>
        <taxon>Auriscalpiaceae</taxon>
        <taxon>Auriscalpium</taxon>
    </lineage>
</organism>
<keyword evidence="2" id="KW-1185">Reference proteome</keyword>
<evidence type="ECO:0000313" key="1">
    <source>
        <dbReference type="EMBL" id="KAI0038612.1"/>
    </source>
</evidence>
<dbReference type="Proteomes" id="UP000814033">
    <property type="component" value="Unassembled WGS sequence"/>
</dbReference>
<evidence type="ECO:0000313" key="2">
    <source>
        <dbReference type="Proteomes" id="UP000814033"/>
    </source>
</evidence>